<organism evidence="1 2">
    <name type="scientific">Brachionus plicatilis</name>
    <name type="common">Marine rotifer</name>
    <name type="synonym">Brachionus muelleri</name>
    <dbReference type="NCBI Taxonomy" id="10195"/>
    <lineage>
        <taxon>Eukaryota</taxon>
        <taxon>Metazoa</taxon>
        <taxon>Spiralia</taxon>
        <taxon>Gnathifera</taxon>
        <taxon>Rotifera</taxon>
        <taxon>Eurotatoria</taxon>
        <taxon>Monogononta</taxon>
        <taxon>Pseudotrocha</taxon>
        <taxon>Ploima</taxon>
        <taxon>Brachionidae</taxon>
        <taxon>Brachionus</taxon>
    </lineage>
</organism>
<reference evidence="1 2" key="1">
    <citation type="journal article" date="2018" name="Sci. Rep.">
        <title>Genomic signatures of local adaptation to the degree of environmental predictability in rotifers.</title>
        <authorList>
            <person name="Franch-Gras L."/>
            <person name="Hahn C."/>
            <person name="Garcia-Roger E.M."/>
            <person name="Carmona M.J."/>
            <person name="Serra M."/>
            <person name="Gomez A."/>
        </authorList>
    </citation>
    <scope>NUCLEOTIDE SEQUENCE [LARGE SCALE GENOMIC DNA]</scope>
    <source>
        <strain evidence="1">HYR1</strain>
    </source>
</reference>
<dbReference type="Proteomes" id="UP000276133">
    <property type="component" value="Unassembled WGS sequence"/>
</dbReference>
<dbReference type="EMBL" id="REGN01000261">
    <property type="protein sequence ID" value="RNA43188.1"/>
    <property type="molecule type" value="Genomic_DNA"/>
</dbReference>
<gene>
    <name evidence="1" type="ORF">BpHYR1_006172</name>
</gene>
<sequence length="71" mass="7848">MSGSIIRLGNEHIAARSIIHWLIQIADRDKFLLYGPQQVQAGLDLRVRIAGLHSGAHNRQKPSIACHLVSV</sequence>
<comment type="caution">
    <text evidence="1">The sequence shown here is derived from an EMBL/GenBank/DDBJ whole genome shotgun (WGS) entry which is preliminary data.</text>
</comment>
<protein>
    <submittedName>
        <fullName evidence="1">Uncharacterized protein</fullName>
    </submittedName>
</protein>
<name>A0A3M7T5U4_BRAPC</name>
<keyword evidence="2" id="KW-1185">Reference proteome</keyword>
<accession>A0A3M7T5U4</accession>
<evidence type="ECO:0000313" key="1">
    <source>
        <dbReference type="EMBL" id="RNA43188.1"/>
    </source>
</evidence>
<dbReference type="AlphaFoldDB" id="A0A3M7T5U4"/>
<evidence type="ECO:0000313" key="2">
    <source>
        <dbReference type="Proteomes" id="UP000276133"/>
    </source>
</evidence>
<proteinExistence type="predicted"/>